<dbReference type="PANTHER" id="PTHR43305">
    <property type="entry name" value="FAMILY N-ACETYLTRANSFERASE, PUTATIVE (AFU_ORTHOLOGUE AFUA_2G01380)-RELATED"/>
    <property type="match status" value="1"/>
</dbReference>
<evidence type="ECO:0000313" key="2">
    <source>
        <dbReference type="EMBL" id="BAH40343.1"/>
    </source>
</evidence>
<sequence length="160" mass="17454">MPDSGIAIWQANSAIDMAMARGLFREYQQQLGIDLQFQAFDQELASLPGAYGAPRGALLLAARDGVPVGCGALRALDETRAEMKRLYVRPDARGSGAGVLLVEALVREGERLGYTQLVLDTLPSMAVAHRLYERCGFAEIAPYHDGALPGTRFYGRTLRR</sequence>
<dbReference type="InterPro" id="IPR016181">
    <property type="entry name" value="Acyl_CoA_acyltransferase"/>
</dbReference>
<name>C1ACW6_GEMAT</name>
<dbReference type="PANTHER" id="PTHR43305:SF1">
    <property type="entry name" value="FAMILY N-ACETYLTRANSFERASE, PUTATIVE (AFU_ORTHOLOGUE AFUA_2G01380)-RELATED"/>
    <property type="match status" value="1"/>
</dbReference>
<accession>C1ACW6</accession>
<dbReference type="AlphaFoldDB" id="C1ACW6"/>
<dbReference type="Gene3D" id="3.40.630.30">
    <property type="match status" value="1"/>
</dbReference>
<dbReference type="InterPro" id="IPR000182">
    <property type="entry name" value="GNAT_dom"/>
</dbReference>
<evidence type="ECO:0000259" key="1">
    <source>
        <dbReference type="PROSITE" id="PS51186"/>
    </source>
</evidence>
<dbReference type="eggNOG" id="COG0456">
    <property type="taxonomic scope" value="Bacteria"/>
</dbReference>
<feature type="domain" description="N-acetyltransferase" evidence="1">
    <location>
        <begin position="6"/>
        <end position="159"/>
    </location>
</feature>
<reference evidence="3" key="1">
    <citation type="submission" date="2006-03" db="EMBL/GenBank/DDBJ databases">
        <title>Complete genome sequence of Gemmatimonas aurantiaca T-27 that represents a novel phylum Gemmatimonadetes.</title>
        <authorList>
            <person name="Takasaki K."/>
            <person name="Ichikawa N."/>
            <person name="Miura H."/>
            <person name="Matsushita S."/>
            <person name="Watanabe Y."/>
            <person name="Oguchi A."/>
            <person name="Ankai A."/>
            <person name="Yashiro I."/>
            <person name="Takahashi M."/>
            <person name="Terui Y."/>
            <person name="Fukui S."/>
            <person name="Yokoyama H."/>
            <person name="Tanikawa S."/>
            <person name="Hanada S."/>
            <person name="Kamagata Y."/>
            <person name="Fujita N."/>
        </authorList>
    </citation>
    <scope>NUCLEOTIDE SEQUENCE [LARGE SCALE GENOMIC DNA]</scope>
    <source>
        <strain evidence="3">T-27 / DSM 14586 / JCM 11422 / NBRC 100505</strain>
    </source>
</reference>
<dbReference type="KEGG" id="gau:GAU_3301"/>
<protein>
    <submittedName>
        <fullName evidence="2">Putative acetyltransferase</fullName>
    </submittedName>
</protein>
<dbReference type="CDD" id="cd04301">
    <property type="entry name" value="NAT_SF"/>
    <property type="match status" value="1"/>
</dbReference>
<dbReference type="HOGENOM" id="CLU_013985_11_0_0"/>
<dbReference type="STRING" id="379066.GAU_3301"/>
<dbReference type="RefSeq" id="WP_015895112.1">
    <property type="nucleotide sequence ID" value="NC_012489.1"/>
</dbReference>
<keyword evidence="2" id="KW-0808">Transferase</keyword>
<evidence type="ECO:0000313" key="3">
    <source>
        <dbReference type="Proteomes" id="UP000002209"/>
    </source>
</evidence>
<dbReference type="SUPFAM" id="SSF55729">
    <property type="entry name" value="Acyl-CoA N-acyltransferases (Nat)"/>
    <property type="match status" value="1"/>
</dbReference>
<proteinExistence type="predicted"/>
<dbReference type="EMBL" id="AP009153">
    <property type="protein sequence ID" value="BAH40343.1"/>
    <property type="molecule type" value="Genomic_DNA"/>
</dbReference>
<keyword evidence="3" id="KW-1185">Reference proteome</keyword>
<dbReference type="GO" id="GO:0016747">
    <property type="term" value="F:acyltransferase activity, transferring groups other than amino-acyl groups"/>
    <property type="evidence" value="ECO:0007669"/>
    <property type="project" value="InterPro"/>
</dbReference>
<dbReference type="InterPro" id="IPR052777">
    <property type="entry name" value="Acetyltransferase_Enz"/>
</dbReference>
<dbReference type="Pfam" id="PF00583">
    <property type="entry name" value="Acetyltransf_1"/>
    <property type="match status" value="1"/>
</dbReference>
<organism evidence="2 3">
    <name type="scientific">Gemmatimonas aurantiaca (strain DSM 14586 / JCM 11422 / NBRC 100505 / T-27)</name>
    <dbReference type="NCBI Taxonomy" id="379066"/>
    <lineage>
        <taxon>Bacteria</taxon>
        <taxon>Pseudomonadati</taxon>
        <taxon>Gemmatimonadota</taxon>
        <taxon>Gemmatimonadia</taxon>
        <taxon>Gemmatimonadales</taxon>
        <taxon>Gemmatimonadaceae</taxon>
        <taxon>Gemmatimonas</taxon>
    </lineage>
</organism>
<gene>
    <name evidence="2" type="ordered locus">GAU_3301</name>
</gene>
<dbReference type="PROSITE" id="PS51186">
    <property type="entry name" value="GNAT"/>
    <property type="match status" value="1"/>
</dbReference>
<dbReference type="Proteomes" id="UP000002209">
    <property type="component" value="Chromosome"/>
</dbReference>